<keyword evidence="3" id="KW-0238">DNA-binding</keyword>
<dbReference type="Gene3D" id="1.10.1660.10">
    <property type="match status" value="1"/>
</dbReference>
<evidence type="ECO:0000256" key="3">
    <source>
        <dbReference type="ARBA" id="ARBA00023125"/>
    </source>
</evidence>
<dbReference type="SMART" id="SM00871">
    <property type="entry name" value="AraC_E_bind"/>
    <property type="match status" value="1"/>
</dbReference>
<dbReference type="PANTHER" id="PTHR30204:SF69">
    <property type="entry name" value="MERR-FAMILY TRANSCRIPTIONAL REGULATOR"/>
    <property type="match status" value="1"/>
</dbReference>
<reference evidence="7 8" key="1">
    <citation type="submission" date="2024-02" db="EMBL/GenBank/DDBJ databases">
        <title>Bacterial strain from lacustrine sediment.</title>
        <authorList>
            <person name="Petit C."/>
            <person name="Fadhlaoui K."/>
        </authorList>
    </citation>
    <scope>NUCLEOTIDE SEQUENCE [LARGE SCALE GENOMIC DNA]</scope>
    <source>
        <strain evidence="7 8">IPX-CK</strain>
    </source>
</reference>
<keyword evidence="4" id="KW-0804">Transcription</keyword>
<proteinExistence type="predicted"/>
<protein>
    <submittedName>
        <fullName evidence="7">MerR family transcriptional regulator</fullName>
    </submittedName>
</protein>
<keyword evidence="2" id="KW-0805">Transcription regulation</keyword>
<keyword evidence="5" id="KW-0175">Coiled coil</keyword>
<dbReference type="SUPFAM" id="SSF46955">
    <property type="entry name" value="Putative DNA-binding domain"/>
    <property type="match status" value="1"/>
</dbReference>
<evidence type="ECO:0000259" key="6">
    <source>
        <dbReference type="PROSITE" id="PS50937"/>
    </source>
</evidence>
<evidence type="ECO:0000313" key="7">
    <source>
        <dbReference type="EMBL" id="XAH75751.1"/>
    </source>
</evidence>
<accession>A0ABZ3F2P7</accession>
<feature type="coiled-coil region" evidence="5">
    <location>
        <begin position="86"/>
        <end position="120"/>
    </location>
</feature>
<dbReference type="InterPro" id="IPR029442">
    <property type="entry name" value="GyrI-like"/>
</dbReference>
<name>A0ABZ3F2P7_9FIRM</name>
<dbReference type="InterPro" id="IPR009061">
    <property type="entry name" value="DNA-bd_dom_put_sf"/>
</dbReference>
<dbReference type="Pfam" id="PF13411">
    <property type="entry name" value="MerR_1"/>
    <property type="match status" value="1"/>
</dbReference>
<dbReference type="InterPro" id="IPR047057">
    <property type="entry name" value="MerR_fam"/>
</dbReference>
<dbReference type="Pfam" id="PF06445">
    <property type="entry name" value="GyrI-like"/>
    <property type="match status" value="1"/>
</dbReference>
<dbReference type="PANTHER" id="PTHR30204">
    <property type="entry name" value="REDOX-CYCLING DRUG-SENSING TRANSCRIPTIONAL ACTIVATOR SOXR"/>
    <property type="match status" value="1"/>
</dbReference>
<keyword evidence="8" id="KW-1185">Reference proteome</keyword>
<dbReference type="SMART" id="SM00422">
    <property type="entry name" value="HTH_MERR"/>
    <property type="match status" value="1"/>
</dbReference>
<dbReference type="SUPFAM" id="SSF55136">
    <property type="entry name" value="Probable bacterial effector-binding domain"/>
    <property type="match status" value="1"/>
</dbReference>
<dbReference type="EMBL" id="CP146256">
    <property type="protein sequence ID" value="XAH75751.1"/>
    <property type="molecule type" value="Genomic_DNA"/>
</dbReference>
<gene>
    <name evidence="7" type="ORF">V6984_08375</name>
</gene>
<evidence type="ECO:0000313" key="8">
    <source>
        <dbReference type="Proteomes" id="UP001451571"/>
    </source>
</evidence>
<dbReference type="RefSeq" id="WP_342759324.1">
    <property type="nucleotide sequence ID" value="NZ_CP146256.1"/>
</dbReference>
<dbReference type="InterPro" id="IPR010499">
    <property type="entry name" value="AraC_E-bd"/>
</dbReference>
<evidence type="ECO:0000256" key="4">
    <source>
        <dbReference type="ARBA" id="ARBA00023163"/>
    </source>
</evidence>
<dbReference type="InterPro" id="IPR011256">
    <property type="entry name" value="Reg_factor_effector_dom_sf"/>
</dbReference>
<sequence length="291" mass="33945">MKGRQSMLSIGEFSNICKVSAKTLRYYAEIGLIIPDEINPENGYRYYSIEQLEKMLFINRLKSYNFSLEEIKAILKSEELMDDKLFAALTGKKREIEKQVQEFEKTLDQINDDISNLKVGKSIMSYLENIDVQLVEVPMMYLLFIRKMVHEYDYPEEYGNCFSKLFRRIADDKLTMLSPPMVLFHSTEFTPSGLDTEFAVPVKEYVTGTRDFYPGLCLKTVVYGSYSALSSVYTKQREWAEKEGYECSNALYEVYVTDPSEVSKESELITEVYYPVKKKQERQCAQKEKFI</sequence>
<dbReference type="PROSITE" id="PS50937">
    <property type="entry name" value="HTH_MERR_2"/>
    <property type="match status" value="1"/>
</dbReference>
<evidence type="ECO:0000256" key="2">
    <source>
        <dbReference type="ARBA" id="ARBA00023015"/>
    </source>
</evidence>
<dbReference type="CDD" id="cd01107">
    <property type="entry name" value="HTH_BmrR"/>
    <property type="match status" value="1"/>
</dbReference>
<organism evidence="7 8">
    <name type="scientific">Kineothrix sedimenti</name>
    <dbReference type="NCBI Taxonomy" id="3123317"/>
    <lineage>
        <taxon>Bacteria</taxon>
        <taxon>Bacillati</taxon>
        <taxon>Bacillota</taxon>
        <taxon>Clostridia</taxon>
        <taxon>Lachnospirales</taxon>
        <taxon>Lachnospiraceae</taxon>
        <taxon>Kineothrix</taxon>
    </lineage>
</organism>
<feature type="domain" description="HTH merR-type" evidence="6">
    <location>
        <begin position="7"/>
        <end position="77"/>
    </location>
</feature>
<evidence type="ECO:0000256" key="5">
    <source>
        <dbReference type="SAM" id="Coils"/>
    </source>
</evidence>
<evidence type="ECO:0000256" key="1">
    <source>
        <dbReference type="ARBA" id="ARBA00022491"/>
    </source>
</evidence>
<dbReference type="Proteomes" id="UP001451571">
    <property type="component" value="Chromosome"/>
</dbReference>
<dbReference type="Gene3D" id="3.20.80.10">
    <property type="entry name" value="Regulatory factor, effector binding domain"/>
    <property type="match status" value="1"/>
</dbReference>
<keyword evidence="1" id="KW-0678">Repressor</keyword>
<dbReference type="InterPro" id="IPR000551">
    <property type="entry name" value="MerR-type_HTH_dom"/>
</dbReference>